<sequence length="101" mass="11170">MDGTRHCQLLGAVVCPITFIHCYCNGLYCVPFQGPDMSVHHCQLLEFPPHPPELPSGLGRAFSCSPHPGEPRRLSYFIWYSDALTNAPGPPPFPSPPNRLL</sequence>
<dbReference type="Proteomes" id="UP001157502">
    <property type="component" value="Chromosome 32"/>
</dbReference>
<organism evidence="1 2">
    <name type="scientific">Dallia pectoralis</name>
    <name type="common">Alaska blackfish</name>
    <dbReference type="NCBI Taxonomy" id="75939"/>
    <lineage>
        <taxon>Eukaryota</taxon>
        <taxon>Metazoa</taxon>
        <taxon>Chordata</taxon>
        <taxon>Craniata</taxon>
        <taxon>Vertebrata</taxon>
        <taxon>Euteleostomi</taxon>
        <taxon>Actinopterygii</taxon>
        <taxon>Neopterygii</taxon>
        <taxon>Teleostei</taxon>
        <taxon>Protacanthopterygii</taxon>
        <taxon>Esociformes</taxon>
        <taxon>Umbridae</taxon>
        <taxon>Dallia</taxon>
    </lineage>
</organism>
<gene>
    <name evidence="1" type="ORF">DPEC_G00327190</name>
</gene>
<evidence type="ECO:0000313" key="2">
    <source>
        <dbReference type="Proteomes" id="UP001157502"/>
    </source>
</evidence>
<keyword evidence="2" id="KW-1185">Reference proteome</keyword>
<dbReference type="EMBL" id="CM055759">
    <property type="protein sequence ID" value="KAJ7987505.1"/>
    <property type="molecule type" value="Genomic_DNA"/>
</dbReference>
<name>A0ACC2F814_DALPE</name>
<reference evidence="1" key="1">
    <citation type="submission" date="2021-05" db="EMBL/GenBank/DDBJ databases">
        <authorList>
            <person name="Pan Q."/>
            <person name="Jouanno E."/>
            <person name="Zahm M."/>
            <person name="Klopp C."/>
            <person name="Cabau C."/>
            <person name="Louis A."/>
            <person name="Berthelot C."/>
            <person name="Parey E."/>
            <person name="Roest Crollius H."/>
            <person name="Montfort J."/>
            <person name="Robinson-Rechavi M."/>
            <person name="Bouchez O."/>
            <person name="Lampietro C."/>
            <person name="Lopez Roques C."/>
            <person name="Donnadieu C."/>
            <person name="Postlethwait J."/>
            <person name="Bobe J."/>
            <person name="Dillon D."/>
            <person name="Chandos A."/>
            <person name="von Hippel F."/>
            <person name="Guiguen Y."/>
        </authorList>
    </citation>
    <scope>NUCLEOTIDE SEQUENCE</scope>
    <source>
        <strain evidence="1">YG-Jan2019</strain>
    </source>
</reference>
<comment type="caution">
    <text evidence="1">The sequence shown here is derived from an EMBL/GenBank/DDBJ whole genome shotgun (WGS) entry which is preliminary data.</text>
</comment>
<accession>A0ACC2F814</accession>
<proteinExistence type="predicted"/>
<evidence type="ECO:0000313" key="1">
    <source>
        <dbReference type="EMBL" id="KAJ7987505.1"/>
    </source>
</evidence>
<protein>
    <submittedName>
        <fullName evidence="1">Uncharacterized protein</fullName>
    </submittedName>
</protein>